<evidence type="ECO:0000313" key="2">
    <source>
        <dbReference type="Proteomes" id="UP001164250"/>
    </source>
</evidence>
<name>A0ACC1AL42_9ROSI</name>
<protein>
    <submittedName>
        <fullName evidence="1">Uncharacterized protein</fullName>
    </submittedName>
</protein>
<organism evidence="1 2">
    <name type="scientific">Pistacia atlantica</name>
    <dbReference type="NCBI Taxonomy" id="434234"/>
    <lineage>
        <taxon>Eukaryota</taxon>
        <taxon>Viridiplantae</taxon>
        <taxon>Streptophyta</taxon>
        <taxon>Embryophyta</taxon>
        <taxon>Tracheophyta</taxon>
        <taxon>Spermatophyta</taxon>
        <taxon>Magnoliopsida</taxon>
        <taxon>eudicotyledons</taxon>
        <taxon>Gunneridae</taxon>
        <taxon>Pentapetalae</taxon>
        <taxon>rosids</taxon>
        <taxon>malvids</taxon>
        <taxon>Sapindales</taxon>
        <taxon>Anacardiaceae</taxon>
        <taxon>Pistacia</taxon>
    </lineage>
</organism>
<evidence type="ECO:0000313" key="1">
    <source>
        <dbReference type="EMBL" id="KAJ0087424.1"/>
    </source>
</evidence>
<comment type="caution">
    <text evidence="1">The sequence shown here is derived from an EMBL/GenBank/DDBJ whole genome shotgun (WGS) entry which is preliminary data.</text>
</comment>
<dbReference type="EMBL" id="CM047906">
    <property type="protein sequence ID" value="KAJ0087424.1"/>
    <property type="molecule type" value="Genomic_DNA"/>
</dbReference>
<proteinExistence type="predicted"/>
<keyword evidence="2" id="KW-1185">Reference proteome</keyword>
<accession>A0ACC1AL42</accession>
<dbReference type="Proteomes" id="UP001164250">
    <property type="component" value="Chromosome 10"/>
</dbReference>
<sequence>MEMASVWLLVLVLFSATCNVFAEGNPERETLISFKKSLENPRVLFSWNRKTPHCNWVGVTCELGRVVSLSLPALFLKAPLSRSLFSLPSLTVLDLSSNRFYDQIPPQISGLRRLKQLSLGENQLSGSVPSELAELAQLETLELGLNFFTGKIPPELGKLKQLKTLDLSGNALTGTLTSQLGELTQLQFLDLGNNFLSGSLPVILLTNLQSLTSLDVSNNSLSGSIPSEIGNLKNLTDLYLGINHFTGQLPPEIGQLSLLENFFSPTCSITGPLPEELSKLKSLSKLDLSYNPLKCQIPKSIGKLHNLSILNLVYTGLNGSILAELGFCKNLKTLMFSFNSLTGSLPEELSQLPMLTFSAEKNELSGILPSWLGKWKEMDSLLLSSNGFIGKIPPEVGNCSMLNHLSLSNNFLSGSIPRELCNSESLVEIDLDGNLLSGTIEDVFVRCTNLTQLVLVSNQINVSIPEYLSELPLMVLDLDSNNFTGILPVSLCNSTNLMEFSVANNMLEVSLPGKIGNAVALERLVLSNNMLKGLILKEIGNLTDRIADLAQLQCLVLAHNSLSGSIPSKASSYFRQTSMPDLSFVQHHGVFDLSYNRLSGLIPEELGNCVVVVDLLLSNNMLSGEVPGLLSQLTNLTTLDLSGNLLTGSIPLEFGDSLKLQGLYLGNNQLTGSIPGSLDRLGSLVKLNLTGNKLSGSVPIGFGNLTGLTHLDLSCNKLDGELPSSLSQMLNLVGLYVQQNSLSGPLDGLFSNSIMAWRIETMNLSNNVFDGALPRSLGNLSYLTNLDLHENTFTGEIPPELCNLMQLEYFDVSRNKLSGQIPEKMCHLVNLQYLNLADDGLEGLVPESGICQNLSKITLAGNKDLCGRVLGLDCQIRTHDKSALLNAWGLAGIVVGSALIILTVVCALQKWIVRSRRQNDPEDNEESKLNSFIDQDLYLLSSSRSKEPLSINVAPFEQPLLKLTLVDIIEATNNFCKTNIIGDGGFGTVYKATLPDEKSVAVKKLSEAKTQCNREFIAEMETLGKVKHQNLVPLLGYCSYGEEKVLVYEYMVNGSLDLWLRNRTGALKVLDWPKRYKIACGAAQGLAFLHHGFIPHTIHRDIKASNILLNEEFEAKVADFGLARLISACETHVSTDIAGTFGYIPPEYGQSDRSTTRGDVYSFGVILLELVTGKGPTGPDFKEKEGGNLVGWVFQKIKKGQAVDVLDPTVLNADSKPMMLQVLQIAAVCLSDNPANRPIMLQALKFLEGIRDV</sequence>
<gene>
    <name evidence="1" type="ORF">Patl1_07402</name>
</gene>
<reference evidence="2" key="1">
    <citation type="journal article" date="2023" name="G3 (Bethesda)">
        <title>Genome assembly and association tests identify interacting loci associated with vigor, precocity, and sex in interspecific pistachio rootstocks.</title>
        <authorList>
            <person name="Palmer W."/>
            <person name="Jacygrad E."/>
            <person name="Sagayaradj S."/>
            <person name="Cavanaugh K."/>
            <person name="Han R."/>
            <person name="Bertier L."/>
            <person name="Beede B."/>
            <person name="Kafkas S."/>
            <person name="Golino D."/>
            <person name="Preece J."/>
            <person name="Michelmore R."/>
        </authorList>
    </citation>
    <scope>NUCLEOTIDE SEQUENCE [LARGE SCALE GENOMIC DNA]</scope>
</reference>